<proteinExistence type="predicted"/>
<dbReference type="EMBL" id="LR796612">
    <property type="protein sequence ID" value="CAB4154380.1"/>
    <property type="molecule type" value="Genomic_DNA"/>
</dbReference>
<gene>
    <name evidence="1" type="ORF">UFOVP629_111</name>
</gene>
<protein>
    <submittedName>
        <fullName evidence="1">Uncharacterized protein</fullName>
    </submittedName>
</protein>
<accession>A0A6J5N4C4</accession>
<reference evidence="1" key="1">
    <citation type="submission" date="2020-04" db="EMBL/GenBank/DDBJ databases">
        <authorList>
            <person name="Chiriac C."/>
            <person name="Salcher M."/>
            <person name="Ghai R."/>
            <person name="Kavagutti S V."/>
        </authorList>
    </citation>
    <scope>NUCLEOTIDE SEQUENCE</scope>
</reference>
<name>A0A6J5N4C4_9CAUD</name>
<evidence type="ECO:0000313" key="1">
    <source>
        <dbReference type="EMBL" id="CAB4154380.1"/>
    </source>
</evidence>
<organism evidence="1">
    <name type="scientific">uncultured Caudovirales phage</name>
    <dbReference type="NCBI Taxonomy" id="2100421"/>
    <lineage>
        <taxon>Viruses</taxon>
        <taxon>Duplodnaviria</taxon>
        <taxon>Heunggongvirae</taxon>
        <taxon>Uroviricota</taxon>
        <taxon>Caudoviricetes</taxon>
        <taxon>Peduoviridae</taxon>
        <taxon>Maltschvirus</taxon>
        <taxon>Maltschvirus maltsch</taxon>
    </lineage>
</organism>
<sequence>MGTVQVSDDKSSITIVKNGHNTVEVNSQKPRSSVTIGVPQTSVVEKIDQGPSGPPNSLSIGTVTVGETAVSITGTAPAQVLNFVLPTSGNYTHTQSVSSATWTITHNLGYRPAVSVVDSGGNYVVGDVNYVSVNALTISFSAPFGGSAYLS</sequence>